<dbReference type="EMBL" id="JAGRYU010000012">
    <property type="protein sequence ID" value="MBU4682142.1"/>
    <property type="molecule type" value="Genomic_DNA"/>
</dbReference>
<reference evidence="1 2" key="1">
    <citation type="submission" date="2021-04" db="EMBL/GenBank/DDBJ databases">
        <authorList>
            <person name="Seiffert S.N."/>
        </authorList>
    </citation>
    <scope>NUCLEOTIDE SEQUENCE [LARGE SCALE GENOMIC DNA]</scope>
    <source>
        <strain evidence="1 2">1</strain>
    </source>
</reference>
<dbReference type="InterPro" id="IPR022223">
    <property type="entry name" value="DUF3748"/>
</dbReference>
<dbReference type="RefSeq" id="WP_216375419.1">
    <property type="nucleotide sequence ID" value="NZ_JAGRYT010000019.1"/>
</dbReference>
<organism evidence="1 2">
    <name type="scientific">Cedecea davisae</name>
    <dbReference type="NCBI Taxonomy" id="158484"/>
    <lineage>
        <taxon>Bacteria</taxon>
        <taxon>Pseudomonadati</taxon>
        <taxon>Pseudomonadota</taxon>
        <taxon>Gammaproteobacteria</taxon>
        <taxon>Enterobacterales</taxon>
        <taxon>Enterobacteriaceae</taxon>
        <taxon>Cedecea</taxon>
    </lineage>
</organism>
<keyword evidence="2" id="KW-1185">Reference proteome</keyword>
<dbReference type="InterPro" id="IPR011659">
    <property type="entry name" value="WD40"/>
</dbReference>
<accession>A0ABS6DG17</accession>
<dbReference type="Pfam" id="PF12566">
    <property type="entry name" value="DUF3748"/>
    <property type="match status" value="1"/>
</dbReference>
<dbReference type="Proteomes" id="UP000686327">
    <property type="component" value="Unassembled WGS sequence"/>
</dbReference>
<protein>
    <submittedName>
        <fullName evidence="1">DUF3748 domain-containing protein</fullName>
    </submittedName>
</protein>
<proteinExistence type="predicted"/>
<name>A0ABS6DG17_9ENTR</name>
<reference evidence="2" key="2">
    <citation type="submission" date="2023-07" db="EMBL/GenBank/DDBJ databases">
        <title>Cedecea davisae an AmpC producer and its therapeutic implications.</title>
        <authorList>
            <person name="Notter J."/>
        </authorList>
    </citation>
    <scope>NUCLEOTIDE SEQUENCE [LARGE SCALE GENOMIC DNA]</scope>
    <source>
        <strain evidence="2">1</strain>
    </source>
</reference>
<sequence length="422" mass="46617">MTRQLTFAPRHHQLTNTNTWTPDGRWLVFDVRPSGASFTGETIERVNVFSGEVEVVYRAPEGACVGVVTVSPHLPERYVFIHGPEAPDAGWHYDFHHRRGVVVEQGKASNLDAMDITSPYTPGALRGGSHVHVWSHDGSRLSFTYNDHVMHELGERFNLRNVGIALPFGPVQPPKHHPREYDGSHFCVLVSRTTPDPSPGSDEINRAYEEGWIGERGYRKPDGNVQRWALAFIGDTRSVSGEKVPELFIVDLPDEEKAYRQAGDEPLCGTSTTLPAPPKGVVQRRLTFTHNRLHPGLVSQPRHWVRSNPDGSQLAFLMRDDDGVVQLWTVSPNGGEPRQVTSGEHDVQSAFNWHPSGKALGFVLQGRIVLCDAQSGAITALTVAGEQAPSGDAVVFSPDGKHIAWMQDVDGFRQLWSAETGL</sequence>
<evidence type="ECO:0000313" key="2">
    <source>
        <dbReference type="Proteomes" id="UP000686327"/>
    </source>
</evidence>
<dbReference type="Pfam" id="PF07676">
    <property type="entry name" value="PD40"/>
    <property type="match status" value="1"/>
</dbReference>
<gene>
    <name evidence="1" type="ORF">KC222_08970</name>
</gene>
<evidence type="ECO:0000313" key="1">
    <source>
        <dbReference type="EMBL" id="MBU4682142.1"/>
    </source>
</evidence>
<comment type="caution">
    <text evidence="1">The sequence shown here is derived from an EMBL/GenBank/DDBJ whole genome shotgun (WGS) entry which is preliminary data.</text>
</comment>